<name>A0AAW0U778_SCYPA</name>
<comment type="caution">
    <text evidence="1">The sequence shown here is derived from an EMBL/GenBank/DDBJ whole genome shotgun (WGS) entry which is preliminary data.</text>
</comment>
<proteinExistence type="predicted"/>
<reference evidence="1 2" key="1">
    <citation type="submission" date="2023-03" db="EMBL/GenBank/DDBJ databases">
        <title>High-quality genome of Scylla paramamosain provides insights in environmental adaptation.</title>
        <authorList>
            <person name="Zhang L."/>
        </authorList>
    </citation>
    <scope>NUCLEOTIDE SEQUENCE [LARGE SCALE GENOMIC DNA]</scope>
    <source>
        <strain evidence="1">LZ_2023a</strain>
        <tissue evidence="1">Muscle</tissue>
    </source>
</reference>
<dbReference type="Proteomes" id="UP001487740">
    <property type="component" value="Unassembled WGS sequence"/>
</dbReference>
<evidence type="ECO:0000313" key="1">
    <source>
        <dbReference type="EMBL" id="KAK8395953.1"/>
    </source>
</evidence>
<sequence>MPDERFTEKMKEGRPQLKVSWWLSESIIDDSFSSSAGGSEGGSGSVVSNTLIINPLTRAHAHSVLTCKAATAPVAVTTTKVTIDMYQGRDGRGRDEQGPRGCTEA</sequence>
<dbReference type="EMBL" id="JARAKH010000017">
    <property type="protein sequence ID" value="KAK8395953.1"/>
    <property type="molecule type" value="Genomic_DNA"/>
</dbReference>
<keyword evidence="2" id="KW-1185">Reference proteome</keyword>
<accession>A0AAW0U778</accession>
<dbReference type="InterPro" id="IPR013783">
    <property type="entry name" value="Ig-like_fold"/>
</dbReference>
<organism evidence="1 2">
    <name type="scientific">Scylla paramamosain</name>
    <name type="common">Mud crab</name>
    <dbReference type="NCBI Taxonomy" id="85552"/>
    <lineage>
        <taxon>Eukaryota</taxon>
        <taxon>Metazoa</taxon>
        <taxon>Ecdysozoa</taxon>
        <taxon>Arthropoda</taxon>
        <taxon>Crustacea</taxon>
        <taxon>Multicrustacea</taxon>
        <taxon>Malacostraca</taxon>
        <taxon>Eumalacostraca</taxon>
        <taxon>Eucarida</taxon>
        <taxon>Decapoda</taxon>
        <taxon>Pleocyemata</taxon>
        <taxon>Brachyura</taxon>
        <taxon>Eubrachyura</taxon>
        <taxon>Portunoidea</taxon>
        <taxon>Portunidae</taxon>
        <taxon>Portuninae</taxon>
        <taxon>Scylla</taxon>
    </lineage>
</organism>
<gene>
    <name evidence="1" type="ORF">O3P69_005818</name>
</gene>
<dbReference type="AlphaFoldDB" id="A0AAW0U778"/>
<protein>
    <recommendedName>
        <fullName evidence="3">Ig-like domain-containing protein</fullName>
    </recommendedName>
</protein>
<dbReference type="Gene3D" id="2.60.40.10">
    <property type="entry name" value="Immunoglobulins"/>
    <property type="match status" value="1"/>
</dbReference>
<evidence type="ECO:0000313" key="2">
    <source>
        <dbReference type="Proteomes" id="UP001487740"/>
    </source>
</evidence>
<evidence type="ECO:0008006" key="3">
    <source>
        <dbReference type="Google" id="ProtNLM"/>
    </source>
</evidence>